<protein>
    <submittedName>
        <fullName evidence="5">Transcriptional regulator</fullName>
    </submittedName>
</protein>
<feature type="domain" description="HTH cro/C1-type" evidence="4">
    <location>
        <begin position="94"/>
        <end position="129"/>
    </location>
</feature>
<dbReference type="InterPro" id="IPR010982">
    <property type="entry name" value="Lambda_DNA-bd_dom_sf"/>
</dbReference>
<dbReference type="PANTHER" id="PTHR36511:SF3">
    <property type="entry name" value="ANTITOXIN HIGA-2"/>
    <property type="match status" value="1"/>
</dbReference>
<dbReference type="InterPro" id="IPR001387">
    <property type="entry name" value="Cro/C1-type_HTH"/>
</dbReference>
<keyword evidence="3" id="KW-0804">Transcription</keyword>
<dbReference type="SUPFAM" id="SSF47413">
    <property type="entry name" value="lambda repressor-like DNA-binding domains"/>
    <property type="match status" value="2"/>
</dbReference>
<dbReference type="EMBL" id="NTME01000047">
    <property type="protein sequence ID" value="PBJ92524.1"/>
    <property type="molecule type" value="Genomic_DNA"/>
</dbReference>
<dbReference type="PROSITE" id="PS50943">
    <property type="entry name" value="HTH_CROC1"/>
    <property type="match status" value="2"/>
</dbReference>
<accession>A0A2A3LXQ0</accession>
<evidence type="ECO:0000259" key="4">
    <source>
        <dbReference type="PROSITE" id="PS50943"/>
    </source>
</evidence>
<dbReference type="SMART" id="SM00530">
    <property type="entry name" value="HTH_XRE"/>
    <property type="match status" value="2"/>
</dbReference>
<name>A0A2A3LXQ0_PSEDL</name>
<comment type="caution">
    <text evidence="5">The sequence shown here is derived from an EMBL/GenBank/DDBJ whole genome shotgun (WGS) entry which is preliminary data.</text>
</comment>
<dbReference type="PANTHER" id="PTHR36511">
    <property type="entry name" value="MERR FAMILY BACTERIAL REGULATORY PROTEIN"/>
    <property type="match status" value="1"/>
</dbReference>
<feature type="domain" description="HTH cro/C1-type" evidence="4">
    <location>
        <begin position="156"/>
        <end position="192"/>
    </location>
</feature>
<organism evidence="5 6">
    <name type="scientific">Pseudomonas plecoglossicida</name>
    <dbReference type="NCBI Taxonomy" id="70775"/>
    <lineage>
        <taxon>Bacteria</taxon>
        <taxon>Pseudomonadati</taxon>
        <taxon>Pseudomonadota</taxon>
        <taxon>Gammaproteobacteria</taxon>
        <taxon>Pseudomonadales</taxon>
        <taxon>Pseudomonadaceae</taxon>
        <taxon>Pseudomonas</taxon>
    </lineage>
</organism>
<dbReference type="GO" id="GO:0003677">
    <property type="term" value="F:DNA binding"/>
    <property type="evidence" value="ECO:0007669"/>
    <property type="project" value="UniProtKB-KW"/>
</dbReference>
<dbReference type="RefSeq" id="WP_023383727.1">
    <property type="nucleotide sequence ID" value="NZ_NTME01000047.1"/>
</dbReference>
<keyword evidence="2" id="KW-0238">DNA-binding</keyword>
<evidence type="ECO:0000313" key="5">
    <source>
        <dbReference type="EMBL" id="PBJ92524.1"/>
    </source>
</evidence>
<dbReference type="InterPro" id="IPR052359">
    <property type="entry name" value="HTH-type_reg/antitoxin"/>
</dbReference>
<dbReference type="AlphaFoldDB" id="A0A2A3LXQ0"/>
<dbReference type="Pfam" id="PF01381">
    <property type="entry name" value="HTH_3"/>
    <property type="match status" value="2"/>
</dbReference>
<dbReference type="CDD" id="cd00093">
    <property type="entry name" value="HTH_XRE"/>
    <property type="match status" value="2"/>
</dbReference>
<dbReference type="Proteomes" id="UP000218102">
    <property type="component" value="Unassembled WGS sequence"/>
</dbReference>
<keyword evidence="1" id="KW-0805">Transcription regulation</keyword>
<reference evidence="5 6" key="1">
    <citation type="submission" date="2017-09" db="EMBL/GenBank/DDBJ databases">
        <authorList>
            <person name="Ehlers B."/>
            <person name="Leendertz F.H."/>
        </authorList>
    </citation>
    <scope>NUCLEOTIDE SEQUENCE [LARGE SCALE GENOMIC DNA]</scope>
    <source>
        <strain evidence="5 6">DJ-1</strain>
    </source>
</reference>
<evidence type="ECO:0000256" key="3">
    <source>
        <dbReference type="ARBA" id="ARBA00023163"/>
    </source>
</evidence>
<sequence>MDTSTSAPGIEVSAVRRIADSSMQGITRDNRPSKPSDAGWRVRLMKDGKFVADRHFRDLAYHGRSRAKRAAQCYRDDMATEHQIQFTQTVHTDLALQRHAAGLTQAAIASMLSVSPGLVSKWEKGGHIPAAARSLFQAAVQGELVGDAPSLAGADIRRIRAEVLGWTQTQLADALGWAYAAVGYWERGQRRIPGWVQVYMQAIDEGRVSGKQY</sequence>
<proteinExistence type="predicted"/>
<evidence type="ECO:0000256" key="2">
    <source>
        <dbReference type="ARBA" id="ARBA00023125"/>
    </source>
</evidence>
<evidence type="ECO:0000313" key="6">
    <source>
        <dbReference type="Proteomes" id="UP000218102"/>
    </source>
</evidence>
<gene>
    <name evidence="5" type="ORF">CMV24_26750</name>
</gene>
<evidence type="ECO:0000256" key="1">
    <source>
        <dbReference type="ARBA" id="ARBA00023015"/>
    </source>
</evidence>
<dbReference type="Gene3D" id="1.10.260.40">
    <property type="entry name" value="lambda repressor-like DNA-binding domains"/>
    <property type="match status" value="2"/>
</dbReference>